<dbReference type="SMART" id="SM00633">
    <property type="entry name" value="Glyco_10"/>
    <property type="match status" value="1"/>
</dbReference>
<evidence type="ECO:0000256" key="11">
    <source>
        <dbReference type="SAM" id="MobiDB-lite"/>
    </source>
</evidence>
<keyword evidence="5 12" id="KW-0732">Signal</keyword>
<evidence type="ECO:0000256" key="2">
    <source>
        <dbReference type="ARBA" id="ARBA00007495"/>
    </source>
</evidence>
<dbReference type="GO" id="GO:0007156">
    <property type="term" value="P:homophilic cell adhesion via plasma membrane adhesion molecules"/>
    <property type="evidence" value="ECO:0007669"/>
    <property type="project" value="InterPro"/>
</dbReference>
<dbReference type="InterPro" id="IPR015919">
    <property type="entry name" value="Cadherin-like_sf"/>
</dbReference>
<keyword evidence="7" id="KW-0119">Carbohydrate metabolism</keyword>
<reference evidence="16" key="1">
    <citation type="submission" date="2016-11" db="EMBL/GenBank/DDBJ databases">
        <authorList>
            <person name="Varghese N."/>
            <person name="Submissions S."/>
        </authorList>
    </citation>
    <scope>NUCLEOTIDE SEQUENCE [LARGE SCALE GENOMIC DNA]</scope>
    <source>
        <strain evidence="16">CGMCC 1.8995</strain>
    </source>
</reference>
<evidence type="ECO:0000256" key="10">
    <source>
        <dbReference type="PROSITE-ProRule" id="PRU10061"/>
    </source>
</evidence>
<dbReference type="EMBL" id="FQWD01000003">
    <property type="protein sequence ID" value="SHG31191.1"/>
    <property type="molecule type" value="Genomic_DNA"/>
</dbReference>
<dbReference type="Pfam" id="PF00331">
    <property type="entry name" value="Glyco_hydro_10"/>
    <property type="match status" value="1"/>
</dbReference>
<evidence type="ECO:0000256" key="3">
    <source>
        <dbReference type="ARBA" id="ARBA00012590"/>
    </source>
</evidence>
<dbReference type="InterPro" id="IPR044846">
    <property type="entry name" value="GH10"/>
</dbReference>
<dbReference type="GO" id="GO:0031176">
    <property type="term" value="F:endo-1,4-beta-xylanase activity"/>
    <property type="evidence" value="ECO:0007669"/>
    <property type="project" value="UniProtKB-EC"/>
</dbReference>
<dbReference type="SMART" id="SM00112">
    <property type="entry name" value="CA"/>
    <property type="match status" value="2"/>
</dbReference>
<evidence type="ECO:0000259" key="13">
    <source>
        <dbReference type="PROSITE" id="PS50268"/>
    </source>
</evidence>
<dbReference type="PANTHER" id="PTHR31490:SF88">
    <property type="entry name" value="BETA-XYLANASE"/>
    <property type="match status" value="1"/>
</dbReference>
<dbReference type="PROSITE" id="PS50268">
    <property type="entry name" value="CADHERIN_2"/>
    <property type="match status" value="2"/>
</dbReference>
<evidence type="ECO:0000256" key="6">
    <source>
        <dbReference type="ARBA" id="ARBA00022801"/>
    </source>
</evidence>
<evidence type="ECO:0000256" key="1">
    <source>
        <dbReference type="ARBA" id="ARBA00000681"/>
    </source>
</evidence>
<keyword evidence="4 15" id="KW-0858">Xylan degradation</keyword>
<evidence type="ECO:0000256" key="4">
    <source>
        <dbReference type="ARBA" id="ARBA00022651"/>
    </source>
</evidence>
<organism evidence="15 16">
    <name type="scientific">Marisediminitalea aggregata</name>
    <dbReference type="NCBI Taxonomy" id="634436"/>
    <lineage>
        <taxon>Bacteria</taxon>
        <taxon>Pseudomonadati</taxon>
        <taxon>Pseudomonadota</taxon>
        <taxon>Gammaproteobacteria</taxon>
        <taxon>Alteromonadales</taxon>
        <taxon>Alteromonadaceae</taxon>
        <taxon>Marisediminitalea</taxon>
    </lineage>
</organism>
<feature type="domain" description="Cadherin" evidence="13">
    <location>
        <begin position="327"/>
        <end position="424"/>
    </location>
</feature>
<name>A0A1M5ISE5_9ALTE</name>
<feature type="active site" description="Nucleophile" evidence="10">
    <location>
        <position position="253"/>
    </location>
</feature>
<dbReference type="PANTHER" id="PTHR31490">
    <property type="entry name" value="GLYCOSYL HYDROLASE"/>
    <property type="match status" value="1"/>
</dbReference>
<feature type="signal peptide" evidence="12">
    <location>
        <begin position="1"/>
        <end position="22"/>
    </location>
</feature>
<keyword evidence="16" id="KW-1185">Reference proteome</keyword>
<dbReference type="InterPro" id="IPR001000">
    <property type="entry name" value="GH10_dom"/>
</dbReference>
<gene>
    <name evidence="15" type="ORF">SAMN05216361_1789</name>
</gene>
<evidence type="ECO:0000256" key="12">
    <source>
        <dbReference type="SAM" id="SignalP"/>
    </source>
</evidence>
<dbReference type="SUPFAM" id="SSF51445">
    <property type="entry name" value="(Trans)glycosidases"/>
    <property type="match status" value="1"/>
</dbReference>
<dbReference type="SUPFAM" id="SSF49313">
    <property type="entry name" value="Cadherin-like"/>
    <property type="match status" value="2"/>
</dbReference>
<dbReference type="GO" id="GO:0016020">
    <property type="term" value="C:membrane"/>
    <property type="evidence" value="ECO:0007669"/>
    <property type="project" value="InterPro"/>
</dbReference>
<comment type="catalytic activity">
    <reaction evidence="1">
        <text>Endohydrolysis of (1-&gt;4)-beta-D-xylosidic linkages in xylans.</text>
        <dbReference type="EC" id="3.2.1.8"/>
    </reaction>
</comment>
<comment type="similarity">
    <text evidence="2">Belongs to the glycosyl hydrolase 10 (cellulase F) family.</text>
</comment>
<feature type="chain" id="PRO_5013359252" description="endo-1,4-beta-xylanase" evidence="12">
    <location>
        <begin position="23"/>
        <end position="562"/>
    </location>
</feature>
<feature type="domain" description="Cadherin" evidence="13">
    <location>
        <begin position="423"/>
        <end position="523"/>
    </location>
</feature>
<dbReference type="PROSITE" id="PS00591">
    <property type="entry name" value="GH10_1"/>
    <property type="match status" value="1"/>
</dbReference>
<dbReference type="GO" id="GO:0045493">
    <property type="term" value="P:xylan catabolic process"/>
    <property type="evidence" value="ECO:0007669"/>
    <property type="project" value="UniProtKB-KW"/>
</dbReference>
<keyword evidence="9" id="KW-0624">Polysaccharide degradation</keyword>
<dbReference type="STRING" id="634436.SAMN05216361_1789"/>
<dbReference type="EC" id="3.2.1.8" evidence="3"/>
<dbReference type="PRINTS" id="PR00205">
    <property type="entry name" value="CADHERIN"/>
</dbReference>
<dbReference type="InterPro" id="IPR002126">
    <property type="entry name" value="Cadherin-like_dom"/>
</dbReference>
<dbReference type="PROSITE" id="PS51760">
    <property type="entry name" value="GH10_2"/>
    <property type="match status" value="1"/>
</dbReference>
<evidence type="ECO:0000256" key="7">
    <source>
        <dbReference type="ARBA" id="ARBA00023277"/>
    </source>
</evidence>
<dbReference type="Gene3D" id="2.60.40.60">
    <property type="entry name" value="Cadherins"/>
    <property type="match status" value="2"/>
</dbReference>
<evidence type="ECO:0000256" key="5">
    <source>
        <dbReference type="ARBA" id="ARBA00022729"/>
    </source>
</evidence>
<sequence>MSRISLALLSGAIAAMTPSAFAQEPLPIAEGESKFLGNIHAPTQLDGFLQHWNQVTPENAGKWGSVERERDVMSWDALDAAYQFAKDNNLPFKMHVLVWGNQQPAWIETLSSAEQEAEVIEWFEAVANRYPDIDTIEVVNEPINDPPFGDGNGNYAQALGGDGDTGWDWIVRSFELARSYFPNSELILNEYGLLNSTDRATEYAGIVTLLKAQNLIDGVGIQAHAFSTRGSAQEIAGNLQIIADTGVPVYITELDIDGPTDEEQLADYQKIFPVLWEHDAVKGITLWGWRPGMWRDEQDAELVDENGDARPALNWLRGYVGNSAPFIASSQAFTVSESASSGTVVGTLQVTDADGNELTFSVSPSTSPFEISSTGDISVSANNVLDYESVTQYELTITGYDGYQYGEAASVTITVEDADEAPVFTATSFSVAEDVAASSVVAELQAVDPEGQDVTYSLAEASTVFELNSDTGEISLLDGVTLDYETATSHSLEITASDGENTQTETVVISVTDVNDTTPAPTPTPATPANSGGGGSIGWSLLGLLALLISRKTARQTEGKVT</sequence>
<dbReference type="GO" id="GO:0005509">
    <property type="term" value="F:calcium ion binding"/>
    <property type="evidence" value="ECO:0007669"/>
    <property type="project" value="InterPro"/>
</dbReference>
<evidence type="ECO:0000256" key="8">
    <source>
        <dbReference type="ARBA" id="ARBA00023295"/>
    </source>
</evidence>
<proteinExistence type="inferred from homology"/>
<dbReference type="Proteomes" id="UP000184520">
    <property type="component" value="Unassembled WGS sequence"/>
</dbReference>
<evidence type="ECO:0000256" key="9">
    <source>
        <dbReference type="ARBA" id="ARBA00023326"/>
    </source>
</evidence>
<dbReference type="Gene3D" id="3.20.20.80">
    <property type="entry name" value="Glycosidases"/>
    <property type="match status" value="1"/>
</dbReference>
<evidence type="ECO:0000313" key="15">
    <source>
        <dbReference type="EMBL" id="SHG31191.1"/>
    </source>
</evidence>
<keyword evidence="8 15" id="KW-0326">Glycosidase</keyword>
<evidence type="ECO:0000259" key="14">
    <source>
        <dbReference type="PROSITE" id="PS51760"/>
    </source>
</evidence>
<accession>A0A1M5ISE5</accession>
<dbReference type="Pfam" id="PF00028">
    <property type="entry name" value="Cadherin"/>
    <property type="match status" value="2"/>
</dbReference>
<feature type="region of interest" description="Disordered" evidence="11">
    <location>
        <begin position="514"/>
        <end position="533"/>
    </location>
</feature>
<keyword evidence="6 15" id="KW-0378">Hydrolase</keyword>
<protein>
    <recommendedName>
        <fullName evidence="3">endo-1,4-beta-xylanase</fullName>
        <ecNumber evidence="3">3.2.1.8</ecNumber>
    </recommendedName>
</protein>
<dbReference type="CDD" id="cd11304">
    <property type="entry name" value="Cadherin_repeat"/>
    <property type="match status" value="2"/>
</dbReference>
<dbReference type="InterPro" id="IPR031158">
    <property type="entry name" value="GH10_AS"/>
</dbReference>
<dbReference type="AlphaFoldDB" id="A0A1M5ISE5"/>
<feature type="domain" description="GH10" evidence="14">
    <location>
        <begin position="11"/>
        <end position="319"/>
    </location>
</feature>
<dbReference type="InterPro" id="IPR017853">
    <property type="entry name" value="GH"/>
</dbReference>
<evidence type="ECO:0000313" key="16">
    <source>
        <dbReference type="Proteomes" id="UP000184520"/>
    </source>
</evidence>